<comment type="caution">
    <text evidence="2">The sequence shown here is derived from an EMBL/GenBank/DDBJ whole genome shotgun (WGS) entry which is preliminary data.</text>
</comment>
<dbReference type="EMBL" id="QJKJ01007767">
    <property type="protein sequence ID" value="RDX82016.1"/>
    <property type="molecule type" value="Genomic_DNA"/>
</dbReference>
<name>A0A371FUP2_MUCPR</name>
<feature type="non-terminal residue" evidence="2">
    <location>
        <position position="1"/>
    </location>
</feature>
<accession>A0A371FUP2</accession>
<evidence type="ECO:0000313" key="3">
    <source>
        <dbReference type="Proteomes" id="UP000257109"/>
    </source>
</evidence>
<organism evidence="2 3">
    <name type="scientific">Mucuna pruriens</name>
    <name type="common">Velvet bean</name>
    <name type="synonym">Dolichos pruriens</name>
    <dbReference type="NCBI Taxonomy" id="157652"/>
    <lineage>
        <taxon>Eukaryota</taxon>
        <taxon>Viridiplantae</taxon>
        <taxon>Streptophyta</taxon>
        <taxon>Embryophyta</taxon>
        <taxon>Tracheophyta</taxon>
        <taxon>Spermatophyta</taxon>
        <taxon>Magnoliopsida</taxon>
        <taxon>eudicotyledons</taxon>
        <taxon>Gunneridae</taxon>
        <taxon>Pentapetalae</taxon>
        <taxon>rosids</taxon>
        <taxon>fabids</taxon>
        <taxon>Fabales</taxon>
        <taxon>Fabaceae</taxon>
        <taxon>Papilionoideae</taxon>
        <taxon>50 kb inversion clade</taxon>
        <taxon>NPAAA clade</taxon>
        <taxon>indigoferoid/millettioid clade</taxon>
        <taxon>Phaseoleae</taxon>
        <taxon>Mucuna</taxon>
    </lineage>
</organism>
<proteinExistence type="predicted"/>
<evidence type="ECO:0000313" key="2">
    <source>
        <dbReference type="EMBL" id="RDX82016.1"/>
    </source>
</evidence>
<gene>
    <name evidence="2" type="ORF">CR513_37247</name>
</gene>
<protein>
    <submittedName>
        <fullName evidence="2">Uncharacterized protein</fullName>
    </submittedName>
</protein>
<evidence type="ECO:0000256" key="1">
    <source>
        <dbReference type="SAM" id="MobiDB-lite"/>
    </source>
</evidence>
<feature type="region of interest" description="Disordered" evidence="1">
    <location>
        <begin position="125"/>
        <end position="145"/>
    </location>
</feature>
<dbReference type="Proteomes" id="UP000257109">
    <property type="component" value="Unassembled WGS sequence"/>
</dbReference>
<sequence>MYFNGASNRFMPHIIRDREDSNTGSSHINLGIQYSTIWETAIPARPTKRTICSLESRIHAKCTLWSSWLPTANFTISSTFLPATATENSYSRKLTINGRFDEAASNKQPRISTISKFQQHEILAKHDRHHPGSQDANRTASKHYE</sequence>
<keyword evidence="3" id="KW-1185">Reference proteome</keyword>
<dbReference type="AlphaFoldDB" id="A0A371FUP2"/>
<reference evidence="2" key="1">
    <citation type="submission" date="2018-05" db="EMBL/GenBank/DDBJ databases">
        <title>Draft genome of Mucuna pruriens seed.</title>
        <authorList>
            <person name="Nnadi N.E."/>
            <person name="Vos R."/>
            <person name="Hasami M.H."/>
            <person name="Devisetty U.K."/>
            <person name="Aguiy J.C."/>
        </authorList>
    </citation>
    <scope>NUCLEOTIDE SEQUENCE [LARGE SCALE GENOMIC DNA]</scope>
    <source>
        <strain evidence="2">JCA_2017</strain>
    </source>
</reference>